<proteinExistence type="predicted"/>
<dbReference type="Proteomes" id="UP000177103">
    <property type="component" value="Unassembled WGS sequence"/>
</dbReference>
<organism evidence="2 3">
    <name type="scientific">Candidatus Woykebacteria bacterium RBG_13_40_7b</name>
    <dbReference type="NCBI Taxonomy" id="1802594"/>
    <lineage>
        <taxon>Bacteria</taxon>
        <taxon>Candidatus Woykeibacteriota</taxon>
    </lineage>
</organism>
<protein>
    <recommendedName>
        <fullName evidence="1">DUF5678 domain-containing protein</fullName>
    </recommendedName>
</protein>
<comment type="caution">
    <text evidence="2">The sequence shown here is derived from an EMBL/GenBank/DDBJ whole genome shotgun (WGS) entry which is preliminary data.</text>
</comment>
<dbReference type="EMBL" id="MHCQ01000005">
    <property type="protein sequence ID" value="OGY24951.1"/>
    <property type="molecule type" value="Genomic_DNA"/>
</dbReference>
<evidence type="ECO:0000313" key="2">
    <source>
        <dbReference type="EMBL" id="OGY24951.1"/>
    </source>
</evidence>
<accession>A0A1G1WBE6</accession>
<dbReference type="AlphaFoldDB" id="A0A1G1WBE6"/>
<feature type="domain" description="DUF5678" evidence="1">
    <location>
        <begin position="10"/>
        <end position="55"/>
    </location>
</feature>
<evidence type="ECO:0000313" key="3">
    <source>
        <dbReference type="Proteomes" id="UP000177103"/>
    </source>
</evidence>
<gene>
    <name evidence="2" type="ORF">A2Y57_02395</name>
</gene>
<reference evidence="2 3" key="1">
    <citation type="journal article" date="2016" name="Nat. Commun.">
        <title>Thousands of microbial genomes shed light on interconnected biogeochemical processes in an aquifer system.</title>
        <authorList>
            <person name="Anantharaman K."/>
            <person name="Brown C.T."/>
            <person name="Hug L.A."/>
            <person name="Sharon I."/>
            <person name="Castelle C.J."/>
            <person name="Probst A.J."/>
            <person name="Thomas B.C."/>
            <person name="Singh A."/>
            <person name="Wilkins M.J."/>
            <person name="Karaoz U."/>
            <person name="Brodie E.L."/>
            <person name="Williams K.H."/>
            <person name="Hubbard S.S."/>
            <person name="Banfield J.F."/>
        </authorList>
    </citation>
    <scope>NUCLEOTIDE SEQUENCE [LARGE SCALE GENOMIC DNA]</scope>
</reference>
<name>A0A1G1WBE6_9BACT</name>
<sequence>MTAIDWSPIFKKYKGKWVALKDDEETVVGVGDTLDKALEGAKKKGYENPILFKVPIEVLPYVGGF</sequence>
<dbReference type="Pfam" id="PF18929">
    <property type="entry name" value="DUF5678"/>
    <property type="match status" value="1"/>
</dbReference>
<evidence type="ECO:0000259" key="1">
    <source>
        <dbReference type="Pfam" id="PF18929"/>
    </source>
</evidence>
<dbReference type="InterPro" id="IPR043734">
    <property type="entry name" value="DUF5678"/>
</dbReference>